<protein>
    <recommendedName>
        <fullName evidence="2">CT398-like coiled coil hairpin domain-containing protein</fullName>
    </recommendedName>
</protein>
<sequence>MHRTVHFFYIEVIMSMEKLIELQGIDTKLRDLNDLLGDLPFKVNELNQQEAFIKNSLIEKKERLKELAVESHKGEVRIAEINDKVSKLKDQLFLVTNNKQYDALMHEMDHMKEERSTIETETLSFLEEIETLKESVETMESDLGSLSNEITVRREKLESVISDSAEEKSSLEQKRSNKVESLDLNTVSIYNRVFQARDGLAVVNLSGNGCGGCGAHVPMQKVTEVRANSAIHRCDVCGRFLYSENNSVN</sequence>
<evidence type="ECO:0000256" key="1">
    <source>
        <dbReference type="SAM" id="Coils"/>
    </source>
</evidence>
<dbReference type="InterPro" id="IPR056003">
    <property type="entry name" value="CT398_CC_hairpin"/>
</dbReference>
<organism evidence="3">
    <name type="scientific">marine metagenome</name>
    <dbReference type="NCBI Taxonomy" id="408172"/>
    <lineage>
        <taxon>unclassified sequences</taxon>
        <taxon>metagenomes</taxon>
        <taxon>ecological metagenomes</taxon>
    </lineage>
</organism>
<dbReference type="Pfam" id="PF24481">
    <property type="entry name" value="CT398_CC"/>
    <property type="match status" value="1"/>
</dbReference>
<evidence type="ECO:0000259" key="2">
    <source>
        <dbReference type="Pfam" id="PF24481"/>
    </source>
</evidence>
<name>A0A381QG42_9ZZZZ</name>
<keyword evidence="1" id="KW-0175">Coiled coil</keyword>
<accession>A0A381QG42</accession>
<dbReference type="InterPro" id="IPR052376">
    <property type="entry name" value="Oxidative_Scav/Glycosyltrans"/>
</dbReference>
<dbReference type="EMBL" id="UINC01001332">
    <property type="protein sequence ID" value="SUZ77864.1"/>
    <property type="molecule type" value="Genomic_DNA"/>
</dbReference>
<feature type="coiled-coil region" evidence="1">
    <location>
        <begin position="101"/>
        <end position="174"/>
    </location>
</feature>
<dbReference type="PANTHER" id="PTHR39082:SF1">
    <property type="entry name" value="SCAVENGER RECEPTOR CLASS A MEMBER 3"/>
    <property type="match status" value="1"/>
</dbReference>
<evidence type="ECO:0000313" key="3">
    <source>
        <dbReference type="EMBL" id="SUZ77864.1"/>
    </source>
</evidence>
<reference evidence="3" key="1">
    <citation type="submission" date="2018-05" db="EMBL/GenBank/DDBJ databases">
        <authorList>
            <person name="Lanie J.A."/>
            <person name="Ng W.-L."/>
            <person name="Kazmierczak K.M."/>
            <person name="Andrzejewski T.M."/>
            <person name="Davidsen T.M."/>
            <person name="Wayne K.J."/>
            <person name="Tettelin H."/>
            <person name="Glass J.I."/>
            <person name="Rusch D."/>
            <person name="Podicherti R."/>
            <person name="Tsui H.-C.T."/>
            <person name="Winkler M.E."/>
        </authorList>
    </citation>
    <scope>NUCLEOTIDE SEQUENCE</scope>
</reference>
<proteinExistence type="predicted"/>
<dbReference type="Gene3D" id="1.10.287.1490">
    <property type="match status" value="1"/>
</dbReference>
<gene>
    <name evidence="3" type="ORF">METZ01_LOCUS30718</name>
</gene>
<feature type="domain" description="CT398-like coiled coil hairpin" evidence="2">
    <location>
        <begin position="22"/>
        <end position="195"/>
    </location>
</feature>
<dbReference type="PANTHER" id="PTHR39082">
    <property type="entry name" value="PHOSPHOLIPASE C-BETA-2-RELATED"/>
    <property type="match status" value="1"/>
</dbReference>
<dbReference type="AlphaFoldDB" id="A0A381QG42"/>